<reference evidence="10" key="1">
    <citation type="journal article" date="2019" name="Int. J. Syst. Evol. Microbiol.">
        <title>The Global Catalogue of Microorganisms (GCM) 10K type strain sequencing project: providing services to taxonomists for standard genome sequencing and annotation.</title>
        <authorList>
            <consortium name="The Broad Institute Genomics Platform"/>
            <consortium name="The Broad Institute Genome Sequencing Center for Infectious Disease"/>
            <person name="Wu L."/>
            <person name="Ma J."/>
        </authorList>
    </citation>
    <scope>NUCLEOTIDE SEQUENCE [LARGE SCALE GENOMIC DNA]</scope>
    <source>
        <strain evidence="10">CCUG 57942</strain>
    </source>
</reference>
<dbReference type="NCBIfam" id="TIGR00042">
    <property type="entry name" value="RdgB/HAM1 family non-canonical purine NTP pyrophosphatase"/>
    <property type="match status" value="1"/>
</dbReference>
<evidence type="ECO:0000256" key="1">
    <source>
        <dbReference type="ARBA" id="ARBA00008023"/>
    </source>
</evidence>
<comment type="catalytic activity">
    <reaction evidence="7">
        <text>dITP + H2O = dIMP + diphosphate + H(+)</text>
        <dbReference type="Rhea" id="RHEA:28342"/>
        <dbReference type="ChEBI" id="CHEBI:15377"/>
        <dbReference type="ChEBI" id="CHEBI:15378"/>
        <dbReference type="ChEBI" id="CHEBI:33019"/>
        <dbReference type="ChEBI" id="CHEBI:61194"/>
        <dbReference type="ChEBI" id="CHEBI:61382"/>
        <dbReference type="EC" id="3.6.1.66"/>
    </reaction>
</comment>
<protein>
    <recommendedName>
        <fullName evidence="7">dITP/XTP pyrophosphatase</fullName>
        <ecNumber evidence="7">3.6.1.66</ecNumber>
    </recommendedName>
    <alternativeName>
        <fullName evidence="7">Non-canonical purine NTP pyrophosphatase</fullName>
    </alternativeName>
    <alternativeName>
        <fullName evidence="7">Non-standard purine NTP pyrophosphatase</fullName>
    </alternativeName>
    <alternativeName>
        <fullName evidence="7">Nucleoside-triphosphate diphosphatase</fullName>
    </alternativeName>
    <alternativeName>
        <fullName evidence="7">Nucleoside-triphosphate pyrophosphatase</fullName>
        <shortName evidence="7">NTPase</shortName>
    </alternativeName>
</protein>
<dbReference type="Proteomes" id="UP001597389">
    <property type="component" value="Unassembled WGS sequence"/>
</dbReference>
<comment type="cofactor">
    <cofactor evidence="7">
        <name>Mg(2+)</name>
        <dbReference type="ChEBI" id="CHEBI:18420"/>
    </cofactor>
    <text evidence="7">Binds 1 Mg(2+) ion per subunit.</text>
</comment>
<feature type="binding site" evidence="7">
    <location>
        <begin position="183"/>
        <end position="184"/>
    </location>
    <ligand>
        <name>substrate</name>
    </ligand>
</feature>
<comment type="function">
    <text evidence="7">Pyrophosphatase that catalyzes the hydrolysis of nucleoside triphosphates to their monophosphate derivatives, with a high preference for the non-canonical purine nucleotides XTP (xanthosine triphosphate), dITP (deoxyinosine triphosphate) and ITP. Seems to function as a house-cleaning enzyme that removes non-canonical purine nucleotides from the nucleotide pool, thus preventing their incorporation into DNA/RNA and avoiding chromosomal lesions.</text>
</comment>
<evidence type="ECO:0000313" key="9">
    <source>
        <dbReference type="EMBL" id="MFD2160598.1"/>
    </source>
</evidence>
<evidence type="ECO:0000256" key="7">
    <source>
        <dbReference type="HAMAP-Rule" id="MF_01405"/>
    </source>
</evidence>
<dbReference type="EMBL" id="JBHUJB010000083">
    <property type="protein sequence ID" value="MFD2160598.1"/>
    <property type="molecule type" value="Genomic_DNA"/>
</dbReference>
<proteinExistence type="inferred from homology"/>
<comment type="subunit">
    <text evidence="7">Homodimer.</text>
</comment>
<feature type="binding site" evidence="7">
    <location>
        <position position="72"/>
    </location>
    <ligand>
        <name>substrate</name>
    </ligand>
</feature>
<accession>A0ABW4ZF95</accession>
<feature type="binding site" evidence="7">
    <location>
        <begin position="11"/>
        <end position="16"/>
    </location>
    <ligand>
        <name>substrate</name>
    </ligand>
</feature>
<keyword evidence="5 7" id="KW-0460">Magnesium</keyword>
<feature type="binding site" evidence="7">
    <location>
        <position position="42"/>
    </location>
    <ligand>
        <name>Mg(2+)</name>
        <dbReference type="ChEBI" id="CHEBI:18420"/>
    </ligand>
</feature>
<dbReference type="InterPro" id="IPR029001">
    <property type="entry name" value="ITPase-like_fam"/>
</dbReference>
<feature type="active site" description="Proton acceptor" evidence="7">
    <location>
        <position position="71"/>
    </location>
</feature>
<dbReference type="PANTHER" id="PTHR11067:SF9">
    <property type="entry name" value="INOSINE TRIPHOSPHATE PYROPHOSPHATASE"/>
    <property type="match status" value="1"/>
</dbReference>
<feature type="binding site" evidence="7">
    <location>
        <position position="71"/>
    </location>
    <ligand>
        <name>Mg(2+)</name>
        <dbReference type="ChEBI" id="CHEBI:18420"/>
    </ligand>
</feature>
<dbReference type="RefSeq" id="WP_377087838.1">
    <property type="nucleotide sequence ID" value="NZ_JBHSJL010000014.1"/>
</dbReference>
<organism evidence="9 10">
    <name type="scientific">Rubritalea tangerina</name>
    <dbReference type="NCBI Taxonomy" id="430798"/>
    <lineage>
        <taxon>Bacteria</taxon>
        <taxon>Pseudomonadati</taxon>
        <taxon>Verrucomicrobiota</taxon>
        <taxon>Verrucomicrobiia</taxon>
        <taxon>Verrucomicrobiales</taxon>
        <taxon>Rubritaleaceae</taxon>
        <taxon>Rubritalea</taxon>
    </lineage>
</organism>
<sequence>MSSATPILIATGNSHKTEEIGAILGSQFSVSDLNGKNFPKVDETGTTFLENATLKAVEISKRTDAWVLSDDSGLEVDALNGEPGVYSARYAGEEGNDAANNAKLLNELGQLPADTPRSARFRCVIVLAKNGQRMAHFSGAVEGRIIDQLTGNAGFGYDPLFIPEGHEATFAQLPSETKNSLSHRARALAEALPWIEKNI</sequence>
<evidence type="ECO:0000256" key="6">
    <source>
        <dbReference type="ARBA" id="ARBA00023080"/>
    </source>
</evidence>
<dbReference type="EC" id="3.6.1.66" evidence="7"/>
<keyword evidence="6 7" id="KW-0546">Nucleotide metabolism</keyword>
<dbReference type="Pfam" id="PF01725">
    <property type="entry name" value="Ham1p_like"/>
    <property type="match status" value="1"/>
</dbReference>
<dbReference type="PANTHER" id="PTHR11067">
    <property type="entry name" value="INOSINE TRIPHOSPHATE PYROPHOSPHATASE/HAM1 PROTEIN"/>
    <property type="match status" value="1"/>
</dbReference>
<comment type="catalytic activity">
    <reaction evidence="7">
        <text>XTP + H2O = XMP + diphosphate + H(+)</text>
        <dbReference type="Rhea" id="RHEA:28610"/>
        <dbReference type="ChEBI" id="CHEBI:15377"/>
        <dbReference type="ChEBI" id="CHEBI:15378"/>
        <dbReference type="ChEBI" id="CHEBI:33019"/>
        <dbReference type="ChEBI" id="CHEBI:57464"/>
        <dbReference type="ChEBI" id="CHEBI:61314"/>
        <dbReference type="EC" id="3.6.1.66"/>
    </reaction>
</comment>
<evidence type="ECO:0000313" key="10">
    <source>
        <dbReference type="Proteomes" id="UP001597389"/>
    </source>
</evidence>
<comment type="caution">
    <text evidence="9">The sequence shown here is derived from an EMBL/GenBank/DDBJ whole genome shotgun (WGS) entry which is preliminary data.</text>
</comment>
<dbReference type="HAMAP" id="MF_01405">
    <property type="entry name" value="Non_canon_purine_NTPase"/>
    <property type="match status" value="1"/>
</dbReference>
<keyword evidence="3 7" id="KW-0547">Nucleotide-binding</keyword>
<gene>
    <name evidence="9" type="primary">rdgB</name>
    <name evidence="9" type="ORF">ACFSW8_16960</name>
</gene>
<feature type="binding site" evidence="7">
    <location>
        <begin position="155"/>
        <end position="158"/>
    </location>
    <ligand>
        <name>substrate</name>
    </ligand>
</feature>
<dbReference type="Gene3D" id="3.90.950.10">
    <property type="match status" value="1"/>
</dbReference>
<keyword evidence="10" id="KW-1185">Reference proteome</keyword>
<evidence type="ECO:0000256" key="8">
    <source>
        <dbReference type="RuleBase" id="RU003781"/>
    </source>
</evidence>
<evidence type="ECO:0000256" key="2">
    <source>
        <dbReference type="ARBA" id="ARBA00022723"/>
    </source>
</evidence>
<name>A0ABW4ZF95_9BACT</name>
<dbReference type="SUPFAM" id="SSF52972">
    <property type="entry name" value="ITPase-like"/>
    <property type="match status" value="1"/>
</dbReference>
<dbReference type="InterPro" id="IPR002637">
    <property type="entry name" value="RdgB/HAM1"/>
</dbReference>
<evidence type="ECO:0000256" key="3">
    <source>
        <dbReference type="ARBA" id="ARBA00022741"/>
    </source>
</evidence>
<keyword evidence="4 7" id="KW-0378">Hydrolase</keyword>
<comment type="similarity">
    <text evidence="1 7 8">Belongs to the HAM1 NTPase family.</text>
</comment>
<feature type="binding site" evidence="7">
    <location>
        <position position="178"/>
    </location>
    <ligand>
        <name>substrate</name>
    </ligand>
</feature>
<evidence type="ECO:0000256" key="5">
    <source>
        <dbReference type="ARBA" id="ARBA00022842"/>
    </source>
</evidence>
<dbReference type="CDD" id="cd00515">
    <property type="entry name" value="HAM1"/>
    <property type="match status" value="1"/>
</dbReference>
<comment type="catalytic activity">
    <reaction evidence="7">
        <text>ITP + H2O = IMP + diphosphate + H(+)</text>
        <dbReference type="Rhea" id="RHEA:29399"/>
        <dbReference type="ChEBI" id="CHEBI:15377"/>
        <dbReference type="ChEBI" id="CHEBI:15378"/>
        <dbReference type="ChEBI" id="CHEBI:33019"/>
        <dbReference type="ChEBI" id="CHEBI:58053"/>
        <dbReference type="ChEBI" id="CHEBI:61402"/>
        <dbReference type="EC" id="3.6.1.66"/>
    </reaction>
</comment>
<keyword evidence="2 7" id="KW-0479">Metal-binding</keyword>
<evidence type="ECO:0000256" key="4">
    <source>
        <dbReference type="ARBA" id="ARBA00022801"/>
    </source>
</evidence>
<dbReference type="InterPro" id="IPR020922">
    <property type="entry name" value="dITP/XTP_pyrophosphatase"/>
</dbReference>
<dbReference type="GO" id="GO:0036220">
    <property type="term" value="F:ITP diphosphatase activity"/>
    <property type="evidence" value="ECO:0007669"/>
    <property type="project" value="UniProtKB-EC"/>
</dbReference>